<feature type="transmembrane region" description="Helical" evidence="1">
    <location>
        <begin position="26"/>
        <end position="47"/>
    </location>
</feature>
<evidence type="ECO:0000313" key="2">
    <source>
        <dbReference type="EMBL" id="KTC87152.1"/>
    </source>
</evidence>
<evidence type="ECO:0000256" key="1">
    <source>
        <dbReference type="SAM" id="Phobius"/>
    </source>
</evidence>
<feature type="transmembrane region" description="Helical" evidence="1">
    <location>
        <begin position="53"/>
        <end position="69"/>
    </location>
</feature>
<feature type="transmembrane region" description="Helical" evidence="1">
    <location>
        <begin position="101"/>
        <end position="122"/>
    </location>
</feature>
<dbReference type="PANTHER" id="PTHR28026">
    <property type="entry name" value="DUF962 DOMAIN PROTEIN (AFU_ORTHOLOGUE AFUA_8G05310)"/>
    <property type="match status" value="1"/>
</dbReference>
<keyword evidence="3" id="KW-1185">Reference proteome</keyword>
<dbReference type="STRING" id="1212489.Ldro_1824"/>
<keyword evidence="1 2" id="KW-0812">Transmembrane</keyword>
<dbReference type="PANTHER" id="PTHR28026:SF9">
    <property type="entry name" value="2-HYDROXY-PALMITIC ACID DIOXYGENASE MPO1"/>
    <property type="match status" value="1"/>
</dbReference>
<dbReference type="InterPro" id="IPR009305">
    <property type="entry name" value="Mpo1-like"/>
</dbReference>
<dbReference type="AlphaFoldDB" id="A0A0W0SUX9"/>
<dbReference type="EMBL" id="LNXY01000021">
    <property type="protein sequence ID" value="KTC87152.1"/>
    <property type="molecule type" value="Genomic_DNA"/>
</dbReference>
<protein>
    <submittedName>
        <fullName evidence="2">Transmembrane protein</fullName>
    </submittedName>
</protein>
<reference evidence="2 3" key="1">
    <citation type="submission" date="2015-11" db="EMBL/GenBank/DDBJ databases">
        <title>Genomic analysis of 38 Legionella species identifies large and diverse effector repertoires.</title>
        <authorList>
            <person name="Burstein D."/>
            <person name="Amaro F."/>
            <person name="Zusman T."/>
            <person name="Lifshitz Z."/>
            <person name="Cohen O."/>
            <person name="Gilbert J.A."/>
            <person name="Pupko T."/>
            <person name="Shuman H.A."/>
            <person name="Segal G."/>
        </authorList>
    </citation>
    <scope>NUCLEOTIDE SEQUENCE [LARGE SCALE GENOMIC DNA]</scope>
    <source>
        <strain evidence="2 3">ATCC 700990</strain>
    </source>
</reference>
<proteinExistence type="predicted"/>
<dbReference type="PATRIC" id="fig|1212489.4.peg.1926"/>
<dbReference type="GO" id="GO:0016020">
    <property type="term" value="C:membrane"/>
    <property type="evidence" value="ECO:0007669"/>
    <property type="project" value="GOC"/>
</dbReference>
<comment type="caution">
    <text evidence="2">The sequence shown here is derived from an EMBL/GenBank/DDBJ whole genome shotgun (WGS) entry which is preliminary data.</text>
</comment>
<organism evidence="2 3">
    <name type="scientific">Legionella drozanskii LLAP-1</name>
    <dbReference type="NCBI Taxonomy" id="1212489"/>
    <lineage>
        <taxon>Bacteria</taxon>
        <taxon>Pseudomonadati</taxon>
        <taxon>Pseudomonadota</taxon>
        <taxon>Gammaproteobacteria</taxon>
        <taxon>Legionellales</taxon>
        <taxon>Legionellaceae</taxon>
        <taxon>Legionella</taxon>
    </lineage>
</organism>
<name>A0A0W0SUX9_9GAMM</name>
<dbReference type="GO" id="GO:0046521">
    <property type="term" value="P:sphingoid catabolic process"/>
    <property type="evidence" value="ECO:0007669"/>
    <property type="project" value="TreeGrafter"/>
</dbReference>
<keyword evidence="1" id="KW-1133">Transmembrane helix</keyword>
<accession>A0A0W0SUX9</accession>
<keyword evidence="1" id="KW-0472">Membrane</keyword>
<sequence>MMKSFIEQARIYGTYHQKPITRYTHFVGVPLIIFSLMVLFGFLHLVIPGVMDITLAGLATFALLVYYYFLNWRLALVLTAVFIILLWLANLVSYYGPTSSALWIFFITFILGWALQLIGHFFEGHRPALLDNIWQALIAPMFLTAELFFLGGRMQDLQEQIQGIEEKEEPIHQESSINNDREPKI</sequence>
<gene>
    <name evidence="2" type="ORF">Ldro_1824</name>
</gene>
<evidence type="ECO:0000313" key="3">
    <source>
        <dbReference type="Proteomes" id="UP000054736"/>
    </source>
</evidence>
<dbReference type="Proteomes" id="UP000054736">
    <property type="component" value="Unassembled WGS sequence"/>
</dbReference>
<dbReference type="Pfam" id="PF06127">
    <property type="entry name" value="Mpo1-like"/>
    <property type="match status" value="1"/>
</dbReference>
<feature type="transmembrane region" description="Helical" evidence="1">
    <location>
        <begin position="76"/>
        <end position="95"/>
    </location>
</feature>